<protein>
    <submittedName>
        <fullName evidence="1">Uncharacterized protein</fullName>
    </submittedName>
</protein>
<sequence length="266" mass="30433">MPQQVTTIKIDRSDRTQVEKHIRNVFKSLQKKKTEKLLAVFYQWYHMRPEFASKDLIEFDAIPRKNKADLEKLSSKKTVDAVYGDKYATVLTRFVRANNLHEKELIRLAEELKDLSKFEGKNKLGFSKTLSSFEINLLKDVFKLLRSESGVATVNVIPKRKSKSAEKALIDAALKAQSANSIKKDTYHDAASFKDSMKTNFNFAAAPTFEEFHNPEEVIEPKNMKMKSFEAHRSSTAVHIPKQLIVDLTANIESLSISAEIIRGYY</sequence>
<proteinExistence type="predicted"/>
<gene>
    <name evidence="1" type="ORF">PICMEDRAFT_148286</name>
</gene>
<dbReference type="AlphaFoldDB" id="A0A1E3NIK3"/>
<evidence type="ECO:0000313" key="1">
    <source>
        <dbReference type="EMBL" id="ODQ45967.1"/>
    </source>
</evidence>
<dbReference type="OrthoDB" id="4095853at2759"/>
<keyword evidence="2" id="KW-1185">Reference proteome</keyword>
<dbReference type="EMBL" id="KV454004">
    <property type="protein sequence ID" value="ODQ45967.1"/>
    <property type="molecule type" value="Genomic_DNA"/>
</dbReference>
<accession>A0A1E3NIK3</accession>
<organism evidence="1 2">
    <name type="scientific">Pichia membranifaciens NRRL Y-2026</name>
    <dbReference type="NCBI Taxonomy" id="763406"/>
    <lineage>
        <taxon>Eukaryota</taxon>
        <taxon>Fungi</taxon>
        <taxon>Dikarya</taxon>
        <taxon>Ascomycota</taxon>
        <taxon>Saccharomycotina</taxon>
        <taxon>Pichiomycetes</taxon>
        <taxon>Pichiales</taxon>
        <taxon>Pichiaceae</taxon>
        <taxon>Pichia</taxon>
    </lineage>
</organism>
<name>A0A1E3NIK3_9ASCO</name>
<dbReference type="GeneID" id="30177242"/>
<dbReference type="RefSeq" id="XP_019017080.1">
    <property type="nucleotide sequence ID" value="XM_019160555.1"/>
</dbReference>
<evidence type="ECO:0000313" key="2">
    <source>
        <dbReference type="Proteomes" id="UP000094455"/>
    </source>
</evidence>
<dbReference type="Proteomes" id="UP000094455">
    <property type="component" value="Unassembled WGS sequence"/>
</dbReference>
<reference evidence="1 2" key="1">
    <citation type="journal article" date="2016" name="Proc. Natl. Acad. Sci. U.S.A.">
        <title>Comparative genomics of biotechnologically important yeasts.</title>
        <authorList>
            <person name="Riley R."/>
            <person name="Haridas S."/>
            <person name="Wolfe K.H."/>
            <person name="Lopes M.R."/>
            <person name="Hittinger C.T."/>
            <person name="Goeker M."/>
            <person name="Salamov A.A."/>
            <person name="Wisecaver J.H."/>
            <person name="Long T.M."/>
            <person name="Calvey C.H."/>
            <person name="Aerts A.L."/>
            <person name="Barry K.W."/>
            <person name="Choi C."/>
            <person name="Clum A."/>
            <person name="Coughlan A.Y."/>
            <person name="Deshpande S."/>
            <person name="Douglass A.P."/>
            <person name="Hanson S.J."/>
            <person name="Klenk H.-P."/>
            <person name="LaButti K.M."/>
            <person name="Lapidus A."/>
            <person name="Lindquist E.A."/>
            <person name="Lipzen A.M."/>
            <person name="Meier-Kolthoff J.P."/>
            <person name="Ohm R.A."/>
            <person name="Otillar R.P."/>
            <person name="Pangilinan J.L."/>
            <person name="Peng Y."/>
            <person name="Rokas A."/>
            <person name="Rosa C.A."/>
            <person name="Scheuner C."/>
            <person name="Sibirny A.A."/>
            <person name="Slot J.C."/>
            <person name="Stielow J.B."/>
            <person name="Sun H."/>
            <person name="Kurtzman C.P."/>
            <person name="Blackwell M."/>
            <person name="Grigoriev I.V."/>
            <person name="Jeffries T.W."/>
        </authorList>
    </citation>
    <scope>NUCLEOTIDE SEQUENCE [LARGE SCALE GENOMIC DNA]</scope>
    <source>
        <strain evidence="1 2">NRRL Y-2026</strain>
    </source>
</reference>